<organism evidence="1 2">
    <name type="scientific">Nocardioides potassii</name>
    <dbReference type="NCBI Taxonomy" id="2911371"/>
    <lineage>
        <taxon>Bacteria</taxon>
        <taxon>Bacillati</taxon>
        <taxon>Actinomycetota</taxon>
        <taxon>Actinomycetes</taxon>
        <taxon>Propionibacteriales</taxon>
        <taxon>Nocardioidaceae</taxon>
        <taxon>Nocardioides</taxon>
    </lineage>
</organism>
<evidence type="ECO:0000313" key="1">
    <source>
        <dbReference type="EMBL" id="MCF6376931.1"/>
    </source>
</evidence>
<gene>
    <name evidence="1" type="ORF">L2K70_04885</name>
</gene>
<dbReference type="EMBL" id="JAKJHZ010000005">
    <property type="protein sequence ID" value="MCF6376931.1"/>
    <property type="molecule type" value="Genomic_DNA"/>
</dbReference>
<evidence type="ECO:0000313" key="2">
    <source>
        <dbReference type="Proteomes" id="UP001201161"/>
    </source>
</evidence>
<accession>A0ABS9H6S4</accession>
<sequence>MRVFTAHDPEAGASGTDYLISIFDDGTGEFATRPGKDQRLVTWSPPTPLRAEA</sequence>
<proteinExistence type="predicted"/>
<comment type="caution">
    <text evidence="1">The sequence shown here is derived from an EMBL/GenBank/DDBJ whole genome shotgun (WGS) entry which is preliminary data.</text>
</comment>
<reference evidence="1 2" key="1">
    <citation type="submission" date="2022-01" db="EMBL/GenBank/DDBJ databases">
        <title>Nocardioides sp. nov., an actinomycete isolated from mining soil.</title>
        <authorList>
            <person name="Liu L."/>
        </authorList>
    </citation>
    <scope>NUCLEOTIDE SEQUENCE [LARGE SCALE GENOMIC DNA]</scope>
    <source>
        <strain evidence="1 2">KLBMP 9356</strain>
    </source>
</reference>
<keyword evidence="2" id="KW-1185">Reference proteome</keyword>
<name>A0ABS9H6S4_9ACTN</name>
<dbReference type="Proteomes" id="UP001201161">
    <property type="component" value="Unassembled WGS sequence"/>
</dbReference>
<protein>
    <submittedName>
        <fullName evidence="1">Uncharacterized protein</fullName>
    </submittedName>
</protein>
<dbReference type="RefSeq" id="WP_236399838.1">
    <property type="nucleotide sequence ID" value="NZ_JAKJHZ010000005.1"/>
</dbReference>